<evidence type="ECO:0000313" key="2">
    <source>
        <dbReference type="Proteomes" id="UP000466931"/>
    </source>
</evidence>
<keyword evidence="2" id="KW-1185">Reference proteome</keyword>
<dbReference type="RefSeq" id="WP_085154978.1">
    <property type="nucleotide sequence ID" value="NZ_AP022612.1"/>
</dbReference>
<dbReference type="Pfam" id="PF07992">
    <property type="entry name" value="Pyr_redox_2"/>
    <property type="match status" value="1"/>
</dbReference>
<reference evidence="1" key="2">
    <citation type="submission" date="2020-02" db="EMBL/GenBank/DDBJ databases">
        <authorList>
            <person name="Matsumoto Y."/>
            <person name="Motooka D."/>
            <person name="Nakamura S."/>
        </authorList>
    </citation>
    <scope>NUCLEOTIDE SEQUENCE</scope>
    <source>
        <strain evidence="1">JCM 13671</strain>
    </source>
</reference>
<sequence>MSTRPHIAIAGSGLAGLHTAAQLAPSADVTVYERLPVAGGEHWEDPSHARLITDAQQLGVRFAPGTQVIRWEGDRLLAVGTFGGIVAADAFVVATGHRPPTRAELRIDGDRCAGVVPATLALHLLQQRVRLGTDVVIAGDAPWAKECIELMTGASVRWLGAQGRPAARVTATHGMPRITGVTVVDGQDVEEIACDCLILAGPPLPYRNVDGAILDDAPVVFAQGADDHALVGQRAARAALDLAQNEFRTRIAVEPRIGRPL</sequence>
<accession>A0A7I7XRW9</accession>
<dbReference type="InterPro" id="IPR023753">
    <property type="entry name" value="FAD/NAD-binding_dom"/>
</dbReference>
<dbReference type="OrthoDB" id="4636884at2"/>
<reference evidence="1" key="1">
    <citation type="journal article" date="2019" name="Emerg. Microbes Infect.">
        <title>Comprehensive subspecies identification of 175 nontuberculous mycobacteria species based on 7547 genomic profiles.</title>
        <authorList>
            <person name="Matsumoto Y."/>
            <person name="Kinjo T."/>
            <person name="Motooka D."/>
            <person name="Nabeya D."/>
            <person name="Jung N."/>
            <person name="Uechi K."/>
            <person name="Horii T."/>
            <person name="Iida T."/>
            <person name="Fujita J."/>
            <person name="Nakamura S."/>
        </authorList>
    </citation>
    <scope>NUCLEOTIDE SEQUENCE [LARGE SCALE GENOMIC DNA]</scope>
    <source>
        <strain evidence="1">JCM 13671</strain>
    </source>
</reference>
<evidence type="ECO:0000313" key="1">
    <source>
        <dbReference type="EMBL" id="BBZ32037.1"/>
    </source>
</evidence>
<dbReference type="Gene3D" id="3.50.50.60">
    <property type="entry name" value="FAD/NAD(P)-binding domain"/>
    <property type="match status" value="1"/>
</dbReference>
<gene>
    <name evidence="1" type="ORF">MCNF_06420</name>
</gene>
<protein>
    <submittedName>
        <fullName evidence="1">Uncharacterized protein</fullName>
    </submittedName>
</protein>
<dbReference type="EMBL" id="AP022612">
    <property type="protein sequence ID" value="BBZ32037.1"/>
    <property type="molecule type" value="Genomic_DNA"/>
</dbReference>
<dbReference type="SUPFAM" id="SSF51905">
    <property type="entry name" value="FAD/NAD(P)-binding domain"/>
    <property type="match status" value="1"/>
</dbReference>
<dbReference type="GO" id="GO:0016491">
    <property type="term" value="F:oxidoreductase activity"/>
    <property type="evidence" value="ECO:0007669"/>
    <property type="project" value="InterPro"/>
</dbReference>
<dbReference type="Proteomes" id="UP000466931">
    <property type="component" value="Chromosome"/>
</dbReference>
<dbReference type="InterPro" id="IPR036188">
    <property type="entry name" value="FAD/NAD-bd_sf"/>
</dbReference>
<proteinExistence type="predicted"/>
<organism evidence="1 2">
    <name type="scientific">Mycolicibacterium confluentis</name>
    <dbReference type="NCBI Taxonomy" id="28047"/>
    <lineage>
        <taxon>Bacteria</taxon>
        <taxon>Bacillati</taxon>
        <taxon>Actinomycetota</taxon>
        <taxon>Actinomycetes</taxon>
        <taxon>Mycobacteriales</taxon>
        <taxon>Mycobacteriaceae</taxon>
        <taxon>Mycolicibacterium</taxon>
    </lineage>
</organism>
<name>A0A7I7XRW9_9MYCO</name>
<dbReference type="AlphaFoldDB" id="A0A7I7XRW9"/>